<dbReference type="SUPFAM" id="SSF82199">
    <property type="entry name" value="SET domain"/>
    <property type="match status" value="1"/>
</dbReference>
<organism evidence="2 3">
    <name type="scientific">Hyaloscypha bicolor E</name>
    <dbReference type="NCBI Taxonomy" id="1095630"/>
    <lineage>
        <taxon>Eukaryota</taxon>
        <taxon>Fungi</taxon>
        <taxon>Dikarya</taxon>
        <taxon>Ascomycota</taxon>
        <taxon>Pezizomycotina</taxon>
        <taxon>Leotiomycetes</taxon>
        <taxon>Helotiales</taxon>
        <taxon>Hyaloscyphaceae</taxon>
        <taxon>Hyaloscypha</taxon>
        <taxon>Hyaloscypha bicolor</taxon>
    </lineage>
</organism>
<dbReference type="InParanoid" id="A0A2J6T1E8"/>
<dbReference type="GeneID" id="36580336"/>
<dbReference type="PANTHER" id="PTHR47332">
    <property type="entry name" value="SET DOMAIN-CONTAINING PROTEIN 5"/>
    <property type="match status" value="1"/>
</dbReference>
<keyword evidence="3" id="KW-1185">Reference proteome</keyword>
<evidence type="ECO:0000313" key="3">
    <source>
        <dbReference type="Proteomes" id="UP000235371"/>
    </source>
</evidence>
<dbReference type="RefSeq" id="XP_024733752.1">
    <property type="nucleotide sequence ID" value="XM_024872255.1"/>
</dbReference>
<sequence length="266" mass="29579">MYEIRTAGLKGLGVFSKAFLPRGTRIFSEAPLLAIRSGQTAGDIYSASRFLSPEDKGSLLGLSTHVTNELKIMRWSQAAWYTLTNTVSEIFGRKGRGVIGWPNPKEHVTVLNIFRNNAFNLGASSLFQQAVFPRISRINHSCVPNAQGNFHDEMGRFNVHATRDIEGGEEVTLNYLQELGTARESRQERLWGGYGFACECPACDLSLERARQGEKRRVKMHEELAKYVEGMASGAVLVLEAELEAVQRFIRLLEGEGIAGRELSTL</sequence>
<dbReference type="STRING" id="1095630.A0A2J6T1E8"/>
<protein>
    <submittedName>
        <fullName evidence="2">SET domain-containing protein</fullName>
    </submittedName>
</protein>
<dbReference type="AlphaFoldDB" id="A0A2J6T1E8"/>
<reference evidence="2 3" key="1">
    <citation type="submission" date="2016-04" db="EMBL/GenBank/DDBJ databases">
        <title>A degradative enzymes factory behind the ericoid mycorrhizal symbiosis.</title>
        <authorList>
            <consortium name="DOE Joint Genome Institute"/>
            <person name="Martino E."/>
            <person name="Morin E."/>
            <person name="Grelet G."/>
            <person name="Kuo A."/>
            <person name="Kohler A."/>
            <person name="Daghino S."/>
            <person name="Barry K."/>
            <person name="Choi C."/>
            <person name="Cichocki N."/>
            <person name="Clum A."/>
            <person name="Copeland A."/>
            <person name="Hainaut M."/>
            <person name="Haridas S."/>
            <person name="Labutti K."/>
            <person name="Lindquist E."/>
            <person name="Lipzen A."/>
            <person name="Khouja H.-R."/>
            <person name="Murat C."/>
            <person name="Ohm R."/>
            <person name="Olson A."/>
            <person name="Spatafora J."/>
            <person name="Veneault-Fourrey C."/>
            <person name="Henrissat B."/>
            <person name="Grigoriev I."/>
            <person name="Martin F."/>
            <person name="Perotto S."/>
        </authorList>
    </citation>
    <scope>NUCLEOTIDE SEQUENCE [LARGE SCALE GENOMIC DNA]</scope>
    <source>
        <strain evidence="2 3">E</strain>
    </source>
</reference>
<dbReference type="PANTHER" id="PTHR47332:SF4">
    <property type="entry name" value="SET DOMAIN-CONTAINING PROTEIN 5"/>
    <property type="match status" value="1"/>
</dbReference>
<dbReference type="CDD" id="cd20071">
    <property type="entry name" value="SET_SMYD"/>
    <property type="match status" value="1"/>
</dbReference>
<proteinExistence type="predicted"/>
<dbReference type="InterPro" id="IPR046341">
    <property type="entry name" value="SET_dom_sf"/>
</dbReference>
<dbReference type="EMBL" id="KZ613847">
    <property type="protein sequence ID" value="PMD56848.1"/>
    <property type="molecule type" value="Genomic_DNA"/>
</dbReference>
<dbReference type="OrthoDB" id="265717at2759"/>
<dbReference type="Proteomes" id="UP000235371">
    <property type="component" value="Unassembled WGS sequence"/>
</dbReference>
<dbReference type="InterPro" id="IPR001214">
    <property type="entry name" value="SET_dom"/>
</dbReference>
<evidence type="ECO:0000313" key="2">
    <source>
        <dbReference type="EMBL" id="PMD56848.1"/>
    </source>
</evidence>
<evidence type="ECO:0000259" key="1">
    <source>
        <dbReference type="PROSITE" id="PS50280"/>
    </source>
</evidence>
<feature type="domain" description="SET" evidence="1">
    <location>
        <begin position="1"/>
        <end position="176"/>
    </location>
</feature>
<gene>
    <name evidence="2" type="ORF">K444DRAFT_36869</name>
</gene>
<dbReference type="SMART" id="SM00317">
    <property type="entry name" value="SET"/>
    <property type="match status" value="1"/>
</dbReference>
<dbReference type="InterPro" id="IPR053185">
    <property type="entry name" value="SET_domain_protein"/>
</dbReference>
<dbReference type="Gene3D" id="2.170.270.10">
    <property type="entry name" value="SET domain"/>
    <property type="match status" value="1"/>
</dbReference>
<name>A0A2J6T1E8_9HELO</name>
<dbReference type="PROSITE" id="PS50280">
    <property type="entry name" value="SET"/>
    <property type="match status" value="1"/>
</dbReference>
<accession>A0A2J6T1E8</accession>
<dbReference type="Pfam" id="PF00856">
    <property type="entry name" value="SET"/>
    <property type="match status" value="1"/>
</dbReference>